<dbReference type="SUPFAM" id="SSF55282">
    <property type="entry name" value="RL5-like"/>
    <property type="match status" value="1"/>
</dbReference>
<dbReference type="AlphaFoldDB" id="X1QZ20"/>
<name>X1QZ20_9ZZZZ</name>
<dbReference type="Gene3D" id="3.30.1440.10">
    <property type="match status" value="1"/>
</dbReference>
<feature type="non-terminal residue" evidence="1">
    <location>
        <position position="1"/>
    </location>
</feature>
<protein>
    <submittedName>
        <fullName evidence="1">Uncharacterized protein</fullName>
    </submittedName>
</protein>
<evidence type="ECO:0000313" key="1">
    <source>
        <dbReference type="EMBL" id="GAI73498.1"/>
    </source>
</evidence>
<dbReference type="EMBL" id="BARW01014137">
    <property type="protein sequence ID" value="GAI73498.1"/>
    <property type="molecule type" value="Genomic_DNA"/>
</dbReference>
<organism evidence="1">
    <name type="scientific">marine sediment metagenome</name>
    <dbReference type="NCBI Taxonomy" id="412755"/>
    <lineage>
        <taxon>unclassified sequences</taxon>
        <taxon>metagenomes</taxon>
        <taxon>ecological metagenomes</taxon>
    </lineage>
</organism>
<dbReference type="InterPro" id="IPR022803">
    <property type="entry name" value="Ribosomal_uL5_dom_sf"/>
</dbReference>
<sequence length="72" mass="8065">GEINESVTFLLHKQALYINKIAVITPDTSSPLGNVKLIIKGGNPIEILNWITPETSDGEELVIQKFRDYQKL</sequence>
<reference evidence="1" key="1">
    <citation type="journal article" date="2014" name="Front. Microbiol.">
        <title>High frequency of phylogenetically diverse reductive dehalogenase-homologous genes in deep subseafloor sedimentary metagenomes.</title>
        <authorList>
            <person name="Kawai M."/>
            <person name="Futagami T."/>
            <person name="Toyoda A."/>
            <person name="Takaki Y."/>
            <person name="Nishi S."/>
            <person name="Hori S."/>
            <person name="Arai W."/>
            <person name="Tsubouchi T."/>
            <person name="Morono Y."/>
            <person name="Uchiyama I."/>
            <person name="Ito T."/>
            <person name="Fujiyama A."/>
            <person name="Inagaki F."/>
            <person name="Takami H."/>
        </authorList>
    </citation>
    <scope>NUCLEOTIDE SEQUENCE</scope>
    <source>
        <strain evidence="1">Expedition CK06-06</strain>
    </source>
</reference>
<comment type="caution">
    <text evidence="1">The sequence shown here is derived from an EMBL/GenBank/DDBJ whole genome shotgun (WGS) entry which is preliminary data.</text>
</comment>
<accession>X1QZ20</accession>
<gene>
    <name evidence="1" type="ORF">S12H4_25323</name>
</gene>
<proteinExistence type="predicted"/>